<accession>A0A8T4C7A9</accession>
<keyword evidence="7 11" id="KW-1133">Transmembrane helix</keyword>
<evidence type="ECO:0000256" key="9">
    <source>
        <dbReference type="ARBA" id="ARBA00033305"/>
    </source>
</evidence>
<comment type="caution">
    <text evidence="12">The sequence shown here is derived from an EMBL/GenBank/DDBJ whole genome shotgun (WGS) entry which is preliminary data.</text>
</comment>
<dbReference type="SUPFAM" id="SSF51306">
    <property type="entry name" value="LexA/Signal peptidase"/>
    <property type="match status" value="1"/>
</dbReference>
<evidence type="ECO:0000256" key="7">
    <source>
        <dbReference type="ARBA" id="ARBA00022989"/>
    </source>
</evidence>
<evidence type="ECO:0000256" key="4">
    <source>
        <dbReference type="ARBA" id="ARBA00022801"/>
    </source>
</evidence>
<keyword evidence="8 11" id="KW-0472">Membrane</keyword>
<evidence type="ECO:0000313" key="12">
    <source>
        <dbReference type="EMBL" id="MBM3282177.1"/>
    </source>
</evidence>
<dbReference type="Proteomes" id="UP000774699">
    <property type="component" value="Unassembled WGS sequence"/>
</dbReference>
<proteinExistence type="predicted"/>
<evidence type="ECO:0000256" key="3">
    <source>
        <dbReference type="ARBA" id="ARBA00022692"/>
    </source>
</evidence>
<sequence>MPLPSRVKKSSYSGTSNSISLPKRSFLEKLDPFTYVDDYILPKINPKNNEIINWVVYLVFSFVFAYTLYTAFGLILNTPSPLVIVVSGSMLPTLSRGDVVILQGVDGSSLRAPEIVLDGVDVRNTPLNKLATYSFDGKGGWNITFTQTNEIINVPKKGSSDIVVYNSAFKNLEIIHRAVVKIRSNGEYFVLTKGDNNPNLDQDCGNVDELLLPGSSRGQIVTSKSCPSPYPVSLSDVRGKALVWVPFLGYIKLLLVDSWQNVRV</sequence>
<dbReference type="InterPro" id="IPR001733">
    <property type="entry name" value="Peptidase_S26B"/>
</dbReference>
<evidence type="ECO:0000256" key="8">
    <source>
        <dbReference type="ARBA" id="ARBA00023136"/>
    </source>
</evidence>
<dbReference type="CDD" id="cd06530">
    <property type="entry name" value="S26_SPase_I"/>
    <property type="match status" value="1"/>
</dbReference>
<dbReference type="GO" id="GO:0004252">
    <property type="term" value="F:serine-type endopeptidase activity"/>
    <property type="evidence" value="ECO:0007669"/>
    <property type="project" value="InterPro"/>
</dbReference>
<keyword evidence="2" id="KW-0645">Protease</keyword>
<name>A0A8T4C7A9_9ARCH</name>
<gene>
    <name evidence="12" type="ORF">FJY86_02445</name>
</gene>
<keyword evidence="3 11" id="KW-0812">Transmembrane</keyword>
<dbReference type="PANTHER" id="PTHR10806">
    <property type="entry name" value="SIGNAL PEPTIDASE COMPLEX CATALYTIC SUBUNIT SEC11"/>
    <property type="match status" value="1"/>
</dbReference>
<dbReference type="PROSITE" id="PS00501">
    <property type="entry name" value="SPASE_I_1"/>
    <property type="match status" value="1"/>
</dbReference>
<evidence type="ECO:0000256" key="6">
    <source>
        <dbReference type="ARBA" id="ARBA00022968"/>
    </source>
</evidence>
<comment type="function">
    <text evidence="10">Catalytic component of the signal peptidase complex (SPC) which catalyzes the cleavage of N-terminal signal sequences from nascent proteins as they are translocated into the lumen of the endoplasmic reticulum. Specifically cleaves N-terminal signal peptides that contain a hydrophobic alpha-helix (h-region) shorter than 18-20 amino acids.</text>
</comment>
<keyword evidence="4" id="KW-0378">Hydrolase</keyword>
<evidence type="ECO:0000256" key="2">
    <source>
        <dbReference type="ARBA" id="ARBA00022670"/>
    </source>
</evidence>
<evidence type="ECO:0000256" key="5">
    <source>
        <dbReference type="ARBA" id="ARBA00022824"/>
    </source>
</evidence>
<dbReference type="InterPro" id="IPR019533">
    <property type="entry name" value="Peptidase_S26"/>
</dbReference>
<evidence type="ECO:0000313" key="13">
    <source>
        <dbReference type="Proteomes" id="UP000774699"/>
    </source>
</evidence>
<dbReference type="GO" id="GO:0006465">
    <property type="term" value="P:signal peptide processing"/>
    <property type="evidence" value="ECO:0007669"/>
    <property type="project" value="InterPro"/>
</dbReference>
<dbReference type="GO" id="GO:0016020">
    <property type="term" value="C:membrane"/>
    <property type="evidence" value="ECO:0007669"/>
    <property type="project" value="InterPro"/>
</dbReference>
<dbReference type="PANTHER" id="PTHR10806:SF6">
    <property type="entry name" value="SIGNAL PEPTIDASE COMPLEX CATALYTIC SUBUNIT SEC11"/>
    <property type="match status" value="1"/>
</dbReference>
<dbReference type="AlphaFoldDB" id="A0A8T4C7A9"/>
<keyword evidence="5" id="KW-0256">Endoplasmic reticulum</keyword>
<evidence type="ECO:0000256" key="11">
    <source>
        <dbReference type="SAM" id="Phobius"/>
    </source>
</evidence>
<dbReference type="InterPro" id="IPR036286">
    <property type="entry name" value="LexA/Signal_pep-like_sf"/>
</dbReference>
<comment type="subcellular location">
    <subcellularLocation>
        <location evidence="1">Endoplasmic reticulum membrane</location>
        <topology evidence="1">Single-pass type II membrane protein</topology>
    </subcellularLocation>
</comment>
<dbReference type="EMBL" id="VGJJ01000013">
    <property type="protein sequence ID" value="MBM3282177.1"/>
    <property type="molecule type" value="Genomic_DNA"/>
</dbReference>
<feature type="transmembrane region" description="Helical" evidence="11">
    <location>
        <begin position="51"/>
        <end position="76"/>
    </location>
</feature>
<keyword evidence="6" id="KW-0735">Signal-anchor</keyword>
<dbReference type="InterPro" id="IPR019756">
    <property type="entry name" value="Pept_S26A_signal_pept_1_Ser-AS"/>
</dbReference>
<evidence type="ECO:0000256" key="1">
    <source>
        <dbReference type="ARBA" id="ARBA00004648"/>
    </source>
</evidence>
<evidence type="ECO:0000256" key="10">
    <source>
        <dbReference type="ARBA" id="ARBA00045533"/>
    </source>
</evidence>
<reference evidence="12" key="1">
    <citation type="submission" date="2019-03" db="EMBL/GenBank/DDBJ databases">
        <title>Lake Tanganyika Metagenome-Assembled Genomes (MAGs).</title>
        <authorList>
            <person name="Tran P."/>
        </authorList>
    </citation>
    <scope>NUCLEOTIDE SEQUENCE</scope>
    <source>
        <strain evidence="12">M_DeepCast_50m_m2_156</strain>
    </source>
</reference>
<organism evidence="12 13">
    <name type="scientific">Candidatus Iainarchaeum sp</name>
    <dbReference type="NCBI Taxonomy" id="3101447"/>
    <lineage>
        <taxon>Archaea</taxon>
        <taxon>Candidatus Iainarchaeota</taxon>
        <taxon>Candidatus Iainarchaeia</taxon>
        <taxon>Candidatus Iainarchaeales</taxon>
        <taxon>Candidatus Iainarchaeaceae</taxon>
        <taxon>Candidatus Iainarchaeum</taxon>
    </lineage>
</organism>
<protein>
    <recommendedName>
        <fullName evidence="9">Signal peptidase I</fullName>
    </recommendedName>
</protein>